<dbReference type="Proteomes" id="UP000243406">
    <property type="component" value="Unassembled WGS sequence"/>
</dbReference>
<evidence type="ECO:0000256" key="9">
    <source>
        <dbReference type="ARBA" id="ARBA00023014"/>
    </source>
</evidence>
<dbReference type="GO" id="GO:0005737">
    <property type="term" value="C:cytoplasm"/>
    <property type="evidence" value="ECO:0007669"/>
    <property type="project" value="UniProtKB-SubCell"/>
</dbReference>
<keyword evidence="5 10" id="KW-0949">S-adenosyl-L-methionine</keyword>
<evidence type="ECO:0000256" key="6">
    <source>
        <dbReference type="ARBA" id="ARBA00022723"/>
    </source>
</evidence>
<evidence type="ECO:0000256" key="10">
    <source>
        <dbReference type="RuleBase" id="RU362053"/>
    </source>
</evidence>
<dbReference type="AlphaFoldDB" id="A0A1T5CUM6"/>
<keyword evidence="12" id="KW-0670">Pyruvate</keyword>
<evidence type="ECO:0000256" key="1">
    <source>
        <dbReference type="ARBA" id="ARBA00003141"/>
    </source>
</evidence>
<protein>
    <recommendedName>
        <fullName evidence="3 10">Pyruvate formate-lyase-activating enzyme</fullName>
        <ecNumber evidence="10">1.97.1.4</ecNumber>
    </recommendedName>
</protein>
<evidence type="ECO:0000256" key="8">
    <source>
        <dbReference type="ARBA" id="ARBA00023004"/>
    </source>
</evidence>
<comment type="function">
    <text evidence="1 10">Activation of pyruvate formate-lyase under anaerobic conditions by generation of an organic free radical, using S-adenosylmethionine and reduced flavodoxin as cosubstrates to produce 5'-deoxy-adenosine.</text>
</comment>
<dbReference type="PANTHER" id="PTHR30352">
    <property type="entry name" value="PYRUVATE FORMATE-LYASE-ACTIVATING ENZYME"/>
    <property type="match status" value="1"/>
</dbReference>
<dbReference type="InterPro" id="IPR007197">
    <property type="entry name" value="rSAM"/>
</dbReference>
<dbReference type="CDD" id="cd01335">
    <property type="entry name" value="Radical_SAM"/>
    <property type="match status" value="1"/>
</dbReference>
<dbReference type="PANTHER" id="PTHR30352:SF5">
    <property type="entry name" value="PYRUVATE FORMATE-LYASE 1-ACTIVATING ENZYME"/>
    <property type="match status" value="1"/>
</dbReference>
<gene>
    <name evidence="12" type="ORF">SAMN02745120_2367</name>
</gene>
<keyword evidence="9 10" id="KW-0411">Iron-sulfur</keyword>
<dbReference type="PROSITE" id="PS51918">
    <property type="entry name" value="RADICAL_SAM"/>
    <property type="match status" value="1"/>
</dbReference>
<dbReference type="Gene3D" id="3.20.20.70">
    <property type="entry name" value="Aldolase class I"/>
    <property type="match status" value="1"/>
</dbReference>
<evidence type="ECO:0000313" key="13">
    <source>
        <dbReference type="Proteomes" id="UP000243406"/>
    </source>
</evidence>
<dbReference type="InterPro" id="IPR012839">
    <property type="entry name" value="Organic_radical_activase"/>
</dbReference>
<keyword evidence="6 10" id="KW-0479">Metal-binding</keyword>
<keyword evidence="12" id="KW-0456">Lyase</keyword>
<comment type="cofactor">
    <cofactor evidence="10">
        <name>[4Fe-4S] cluster</name>
        <dbReference type="ChEBI" id="CHEBI:49883"/>
    </cofactor>
    <text evidence="10">Binds 1 [4Fe-4S] cluster. The cluster is coordinated with 3 cysteines and an exchangeable S-adenosyl-L-methionine.</text>
</comment>
<evidence type="ECO:0000256" key="5">
    <source>
        <dbReference type="ARBA" id="ARBA00022691"/>
    </source>
</evidence>
<dbReference type="InterPro" id="IPR013785">
    <property type="entry name" value="Aldolase_TIM"/>
</dbReference>
<reference evidence="13" key="1">
    <citation type="submission" date="2017-02" db="EMBL/GenBank/DDBJ databases">
        <authorList>
            <person name="Varghese N."/>
            <person name="Submissions S."/>
        </authorList>
    </citation>
    <scope>NUCLEOTIDE SEQUENCE [LARGE SCALE GENOMIC DNA]</scope>
    <source>
        <strain evidence="13">ATCC 35199</strain>
    </source>
</reference>
<feature type="domain" description="Radical SAM core" evidence="11">
    <location>
        <begin position="14"/>
        <end position="240"/>
    </location>
</feature>
<keyword evidence="7 10" id="KW-0560">Oxidoreductase</keyword>
<keyword evidence="10" id="KW-0963">Cytoplasm</keyword>
<dbReference type="SUPFAM" id="SSF102114">
    <property type="entry name" value="Radical SAM enzymes"/>
    <property type="match status" value="1"/>
</dbReference>
<dbReference type="GO" id="GO:0016829">
    <property type="term" value="F:lyase activity"/>
    <property type="evidence" value="ECO:0007669"/>
    <property type="project" value="UniProtKB-KW"/>
</dbReference>
<evidence type="ECO:0000256" key="2">
    <source>
        <dbReference type="ARBA" id="ARBA00009777"/>
    </source>
</evidence>
<comment type="similarity">
    <text evidence="2 10">Belongs to the organic radical-activating enzymes family.</text>
</comment>
<comment type="catalytic activity">
    <reaction evidence="10">
        <text>glycyl-[formate C-acetyltransferase] + reduced [flavodoxin] + S-adenosyl-L-methionine = glycin-2-yl radical-[formate C-acetyltransferase] + semiquinone [flavodoxin] + 5'-deoxyadenosine + L-methionine + H(+)</text>
        <dbReference type="Rhea" id="RHEA:19225"/>
        <dbReference type="Rhea" id="RHEA-COMP:10622"/>
        <dbReference type="Rhea" id="RHEA-COMP:12190"/>
        <dbReference type="Rhea" id="RHEA-COMP:12191"/>
        <dbReference type="Rhea" id="RHEA-COMP:14480"/>
        <dbReference type="ChEBI" id="CHEBI:15378"/>
        <dbReference type="ChEBI" id="CHEBI:17319"/>
        <dbReference type="ChEBI" id="CHEBI:29947"/>
        <dbReference type="ChEBI" id="CHEBI:32722"/>
        <dbReference type="ChEBI" id="CHEBI:57618"/>
        <dbReference type="ChEBI" id="CHEBI:57844"/>
        <dbReference type="ChEBI" id="CHEBI:59789"/>
        <dbReference type="ChEBI" id="CHEBI:140311"/>
        <dbReference type="EC" id="1.97.1.4"/>
    </reaction>
</comment>
<dbReference type="InterPro" id="IPR012838">
    <property type="entry name" value="PFL1_activating"/>
</dbReference>
<dbReference type="GO" id="GO:0051539">
    <property type="term" value="F:4 iron, 4 sulfur cluster binding"/>
    <property type="evidence" value="ECO:0007669"/>
    <property type="project" value="UniProtKB-UniRule"/>
</dbReference>
<sequence length="252" mass="28680">MQGRLHSIETMGLVDGPGIRTIFFLQGCPLRCAYCHNPDSQNMFSQKHISPEEVLKTASKYKTYYNRTGGGVTFSGGEPLLQGEFLVETLKLLKENGFNTAIDTSGYGDSKYYDEILKYTDVVLLDIKHFDSPGYKALTGKSMNGFYEFASKLDSFKGKVWIRHVMVPGLTDNEAAINKLFHEIAPLAHIIEKIEVLPYHKMGLEKYEQLGMTYTMTDVEEMNEDKAKYYENLLNSMLLEEKEEVLARKNII</sequence>
<dbReference type="PIRSF" id="PIRSF000371">
    <property type="entry name" value="PFL_act_enz"/>
    <property type="match status" value="1"/>
</dbReference>
<keyword evidence="4 10" id="KW-0004">4Fe-4S</keyword>
<keyword evidence="13" id="KW-1185">Reference proteome</keyword>
<organism evidence="12 13">
    <name type="scientific">Acetoanaerobium noterae</name>
    <dbReference type="NCBI Taxonomy" id="745369"/>
    <lineage>
        <taxon>Bacteria</taxon>
        <taxon>Bacillati</taxon>
        <taxon>Bacillota</taxon>
        <taxon>Clostridia</taxon>
        <taxon>Peptostreptococcales</taxon>
        <taxon>Filifactoraceae</taxon>
        <taxon>Acetoanaerobium</taxon>
    </lineage>
</organism>
<dbReference type="SFLD" id="SFLDG01066">
    <property type="entry name" value="organic_radical-activating_enz"/>
    <property type="match status" value="1"/>
</dbReference>
<dbReference type="EC" id="1.97.1.4" evidence="10"/>
<dbReference type="InterPro" id="IPR001989">
    <property type="entry name" value="Radical_activat_CS"/>
</dbReference>
<dbReference type="InterPro" id="IPR034457">
    <property type="entry name" value="Organic_radical-activating"/>
</dbReference>
<evidence type="ECO:0000256" key="3">
    <source>
        <dbReference type="ARBA" id="ARBA00021356"/>
    </source>
</evidence>
<name>A0A1T5CUM6_9FIRM</name>
<dbReference type="PROSITE" id="PS01087">
    <property type="entry name" value="RADICAL_ACTIVATING"/>
    <property type="match status" value="1"/>
</dbReference>
<dbReference type="Pfam" id="PF04055">
    <property type="entry name" value="Radical_SAM"/>
    <property type="match status" value="1"/>
</dbReference>
<proteinExistence type="inferred from homology"/>
<dbReference type="SFLD" id="SFLDS00029">
    <property type="entry name" value="Radical_SAM"/>
    <property type="match status" value="1"/>
</dbReference>
<dbReference type="InterPro" id="IPR058240">
    <property type="entry name" value="rSAM_sf"/>
</dbReference>
<evidence type="ECO:0000256" key="7">
    <source>
        <dbReference type="ARBA" id="ARBA00023002"/>
    </source>
</evidence>
<evidence type="ECO:0000259" key="11">
    <source>
        <dbReference type="PROSITE" id="PS51918"/>
    </source>
</evidence>
<accession>A0A1T5CUM6</accession>
<dbReference type="RefSeq" id="WP_079590153.1">
    <property type="nucleotide sequence ID" value="NZ_FUYN01000006.1"/>
</dbReference>
<dbReference type="GO" id="GO:0043365">
    <property type="term" value="F:[formate-C-acetyltransferase]-activating enzyme activity"/>
    <property type="evidence" value="ECO:0007669"/>
    <property type="project" value="UniProtKB-UniRule"/>
</dbReference>
<evidence type="ECO:0000313" key="12">
    <source>
        <dbReference type="EMBL" id="SKB63205.1"/>
    </source>
</evidence>
<dbReference type="GO" id="GO:0046872">
    <property type="term" value="F:metal ion binding"/>
    <property type="evidence" value="ECO:0007669"/>
    <property type="project" value="UniProtKB-UniRule"/>
</dbReference>
<comment type="subcellular location">
    <subcellularLocation>
        <location evidence="10">Cytoplasm</location>
    </subcellularLocation>
</comment>
<dbReference type="EMBL" id="FUYN01000006">
    <property type="protein sequence ID" value="SKB63205.1"/>
    <property type="molecule type" value="Genomic_DNA"/>
</dbReference>
<dbReference type="NCBIfam" id="TIGR02493">
    <property type="entry name" value="PFLA"/>
    <property type="match status" value="1"/>
</dbReference>
<keyword evidence="8 10" id="KW-0408">Iron</keyword>
<evidence type="ECO:0000256" key="4">
    <source>
        <dbReference type="ARBA" id="ARBA00022485"/>
    </source>
</evidence>